<protein>
    <recommendedName>
        <fullName evidence="1">Metallo-beta-lactamase domain-containing protein</fullName>
    </recommendedName>
</protein>
<accession>A0A0F8Y4R2</accession>
<dbReference type="Pfam" id="PF00753">
    <property type="entry name" value="Lactamase_B"/>
    <property type="match status" value="1"/>
</dbReference>
<dbReference type="EMBL" id="LAZR01055478">
    <property type="protein sequence ID" value="KKK76268.1"/>
    <property type="molecule type" value="Genomic_DNA"/>
</dbReference>
<feature type="domain" description="Metallo-beta-lactamase" evidence="1">
    <location>
        <begin position="19"/>
        <end position="230"/>
    </location>
</feature>
<dbReference type="PANTHER" id="PTHR42951">
    <property type="entry name" value="METALLO-BETA-LACTAMASE DOMAIN-CONTAINING"/>
    <property type="match status" value="1"/>
</dbReference>
<gene>
    <name evidence="2" type="ORF">LCGC14_2865360</name>
</gene>
<dbReference type="AlphaFoldDB" id="A0A0F8Y4R2"/>
<proteinExistence type="predicted"/>
<reference evidence="2" key="1">
    <citation type="journal article" date="2015" name="Nature">
        <title>Complex archaea that bridge the gap between prokaryotes and eukaryotes.</title>
        <authorList>
            <person name="Spang A."/>
            <person name="Saw J.H."/>
            <person name="Jorgensen S.L."/>
            <person name="Zaremba-Niedzwiedzka K."/>
            <person name="Martijn J."/>
            <person name="Lind A.E."/>
            <person name="van Eijk R."/>
            <person name="Schleper C."/>
            <person name="Guy L."/>
            <person name="Ettema T.J."/>
        </authorList>
    </citation>
    <scope>NUCLEOTIDE SEQUENCE</scope>
</reference>
<comment type="caution">
    <text evidence="2">The sequence shown here is derived from an EMBL/GenBank/DDBJ whole genome shotgun (WGS) entry which is preliminary data.</text>
</comment>
<dbReference type="Gene3D" id="3.60.15.10">
    <property type="entry name" value="Ribonuclease Z/Hydroxyacylglutathione hydrolase-like"/>
    <property type="match status" value="1"/>
</dbReference>
<feature type="non-terminal residue" evidence="2">
    <location>
        <position position="306"/>
    </location>
</feature>
<dbReference type="PANTHER" id="PTHR42951:SF21">
    <property type="entry name" value="METALLO-HYDROLASE YQJP-RELATED"/>
    <property type="match status" value="1"/>
</dbReference>
<dbReference type="SMART" id="SM00849">
    <property type="entry name" value="Lactamase_B"/>
    <property type="match status" value="1"/>
</dbReference>
<dbReference type="InterPro" id="IPR036866">
    <property type="entry name" value="RibonucZ/Hydroxyglut_hydro"/>
</dbReference>
<dbReference type="InterPro" id="IPR001279">
    <property type="entry name" value="Metallo-B-lactamas"/>
</dbReference>
<name>A0A0F8Y4R2_9ZZZZ</name>
<dbReference type="SUPFAM" id="SSF56281">
    <property type="entry name" value="Metallo-hydrolase/oxidoreductase"/>
    <property type="match status" value="1"/>
</dbReference>
<organism evidence="2">
    <name type="scientific">marine sediment metagenome</name>
    <dbReference type="NCBI Taxonomy" id="412755"/>
    <lineage>
        <taxon>unclassified sequences</taxon>
        <taxon>metagenomes</taxon>
        <taxon>ecological metagenomes</taxon>
    </lineage>
</organism>
<sequence>MLEGVWRLRLPLPWPGVPHVNAWALRSGDGIVLVDTGIHDPQALEELERTLAQTGHRLRDIRLLVCTHAHSDHYGLAAPIVEATGCQLWMHPQHEHQTKAAADPERALEQRIEVARQCGVPLEPLRRWAEERKGEDPVIADIVLPDRELVPGVEVETDLGSWTVHETPGHAPSHVVLFQPQRRLLISGDHLLGRVSLYFDYGWRPDPVADFLSSLDVADGLGARLCLPGHGRAFGDVHAHIEANRAEVESRLEQILDAISGEELTAYEIAPKILGEELDPTVMGWILTIVLCFLTHLEQAGRAERL</sequence>
<evidence type="ECO:0000313" key="2">
    <source>
        <dbReference type="EMBL" id="KKK76268.1"/>
    </source>
</evidence>
<evidence type="ECO:0000259" key="1">
    <source>
        <dbReference type="SMART" id="SM00849"/>
    </source>
</evidence>
<dbReference type="InterPro" id="IPR050855">
    <property type="entry name" value="NDM-1-like"/>
</dbReference>